<dbReference type="InterPro" id="IPR015943">
    <property type="entry name" value="WD40/YVTN_repeat-like_dom_sf"/>
</dbReference>
<feature type="repeat" description="WD" evidence="9">
    <location>
        <begin position="177"/>
        <end position="209"/>
    </location>
</feature>
<keyword evidence="3 9" id="KW-0853">WD repeat</keyword>
<keyword evidence="8" id="KW-0539">Nucleus</keyword>
<name>A0AAV9ITP9_CYACA</name>
<feature type="region of interest" description="Disordered" evidence="10">
    <location>
        <begin position="231"/>
        <end position="252"/>
    </location>
</feature>
<evidence type="ECO:0000313" key="13">
    <source>
        <dbReference type="Proteomes" id="UP001301350"/>
    </source>
</evidence>
<feature type="repeat" description="WD" evidence="9">
    <location>
        <begin position="85"/>
        <end position="121"/>
    </location>
</feature>
<evidence type="ECO:0000256" key="8">
    <source>
        <dbReference type="ARBA" id="ARBA00023242"/>
    </source>
</evidence>
<evidence type="ECO:0000256" key="2">
    <source>
        <dbReference type="ARBA" id="ARBA00007306"/>
    </source>
</evidence>
<dbReference type="Pfam" id="PF00400">
    <property type="entry name" value="WD40"/>
    <property type="match status" value="1"/>
</dbReference>
<accession>A0AAV9ITP9</accession>
<evidence type="ECO:0000256" key="6">
    <source>
        <dbReference type="ARBA" id="ARBA00022853"/>
    </source>
</evidence>
<dbReference type="Proteomes" id="UP001301350">
    <property type="component" value="Unassembled WGS sequence"/>
</dbReference>
<proteinExistence type="inferred from homology"/>
<comment type="similarity">
    <text evidence="2">Belongs to the WD repeat HIR1 family.</text>
</comment>
<dbReference type="Pfam" id="PF24105">
    <property type="entry name" value="Beta-prop_CAF1B_HIR1"/>
    <property type="match status" value="2"/>
</dbReference>
<dbReference type="GO" id="GO:0005634">
    <property type="term" value="C:nucleus"/>
    <property type="evidence" value="ECO:0007669"/>
    <property type="project" value="UniProtKB-SubCell"/>
</dbReference>
<dbReference type="PANTHER" id="PTHR15271:SF4">
    <property type="entry name" value="CHROMATIN ASSEMBLY FACTOR 1 SUBUNIT B"/>
    <property type="match status" value="1"/>
</dbReference>
<dbReference type="SMART" id="SM00320">
    <property type="entry name" value="WD40"/>
    <property type="match status" value="6"/>
</dbReference>
<evidence type="ECO:0000256" key="7">
    <source>
        <dbReference type="ARBA" id="ARBA00023204"/>
    </source>
</evidence>
<comment type="subcellular location">
    <subcellularLocation>
        <location evidence="1">Nucleus</location>
    </subcellularLocation>
</comment>
<dbReference type="GO" id="GO:0033186">
    <property type="term" value="C:CAF-1 complex"/>
    <property type="evidence" value="ECO:0007669"/>
    <property type="project" value="TreeGrafter"/>
</dbReference>
<keyword evidence="4" id="KW-0677">Repeat</keyword>
<keyword evidence="13" id="KW-1185">Reference proteome</keyword>
<evidence type="ECO:0000256" key="1">
    <source>
        <dbReference type="ARBA" id="ARBA00004123"/>
    </source>
</evidence>
<evidence type="ECO:0000259" key="11">
    <source>
        <dbReference type="Pfam" id="PF24105"/>
    </source>
</evidence>
<gene>
    <name evidence="12" type="ORF">CDCA_CDCA05G1695</name>
</gene>
<dbReference type="PROSITE" id="PS50294">
    <property type="entry name" value="WD_REPEATS_REGION"/>
    <property type="match status" value="2"/>
</dbReference>
<evidence type="ECO:0000313" key="12">
    <source>
        <dbReference type="EMBL" id="KAK4535670.1"/>
    </source>
</evidence>
<dbReference type="PROSITE" id="PS50082">
    <property type="entry name" value="WD_REPEATS_2"/>
    <property type="match status" value="3"/>
</dbReference>
<evidence type="ECO:0000256" key="5">
    <source>
        <dbReference type="ARBA" id="ARBA00022763"/>
    </source>
</evidence>
<dbReference type="InterPro" id="IPR045145">
    <property type="entry name" value="PTHR15271"/>
</dbReference>
<dbReference type="AlphaFoldDB" id="A0AAV9ITP9"/>
<dbReference type="EMBL" id="JANCYW010000005">
    <property type="protein sequence ID" value="KAK4535670.1"/>
    <property type="molecule type" value="Genomic_DNA"/>
</dbReference>
<dbReference type="GO" id="GO:0006334">
    <property type="term" value="P:nucleosome assembly"/>
    <property type="evidence" value="ECO:0007669"/>
    <property type="project" value="TreeGrafter"/>
</dbReference>
<protein>
    <recommendedName>
        <fullName evidence="11">CAF1B/HIR1 beta-propeller domain-containing protein</fullName>
    </recommendedName>
</protein>
<comment type="caution">
    <text evidence="12">The sequence shown here is derived from an EMBL/GenBank/DDBJ whole genome shotgun (WGS) entry which is preliminary data.</text>
</comment>
<dbReference type="GO" id="GO:0006335">
    <property type="term" value="P:DNA replication-dependent chromatin assembly"/>
    <property type="evidence" value="ECO:0007669"/>
    <property type="project" value="InterPro"/>
</dbReference>
<dbReference type="InterPro" id="IPR001680">
    <property type="entry name" value="WD40_rpt"/>
</dbReference>
<reference evidence="12 13" key="1">
    <citation type="submission" date="2022-07" db="EMBL/GenBank/DDBJ databases">
        <title>Genome-wide signatures of adaptation to extreme environments.</title>
        <authorList>
            <person name="Cho C.H."/>
            <person name="Yoon H.S."/>
        </authorList>
    </citation>
    <scope>NUCLEOTIDE SEQUENCE [LARGE SCALE GENOMIC DNA]</scope>
    <source>
        <strain evidence="12 13">DBV 063 E5</strain>
    </source>
</reference>
<dbReference type="SUPFAM" id="SSF50978">
    <property type="entry name" value="WD40 repeat-like"/>
    <property type="match status" value="1"/>
</dbReference>
<dbReference type="InterPro" id="IPR055410">
    <property type="entry name" value="Beta-prop_CAF1B_HIR1"/>
</dbReference>
<dbReference type="GO" id="GO:0006281">
    <property type="term" value="P:DNA repair"/>
    <property type="evidence" value="ECO:0007669"/>
    <property type="project" value="UniProtKB-KW"/>
</dbReference>
<dbReference type="Gene3D" id="2.130.10.10">
    <property type="entry name" value="YVTN repeat-like/Quinoprotein amine dehydrogenase"/>
    <property type="match status" value="2"/>
</dbReference>
<dbReference type="InterPro" id="IPR019775">
    <property type="entry name" value="WD40_repeat_CS"/>
</dbReference>
<dbReference type="PANTHER" id="PTHR15271">
    <property type="entry name" value="CHROMATIN ASSEMBLY FACTOR 1 SUBUNIT B"/>
    <property type="match status" value="1"/>
</dbReference>
<keyword evidence="5" id="KW-0227">DNA damage</keyword>
<evidence type="ECO:0000256" key="4">
    <source>
        <dbReference type="ARBA" id="ARBA00022737"/>
    </source>
</evidence>
<feature type="repeat" description="WD" evidence="9">
    <location>
        <begin position="132"/>
        <end position="173"/>
    </location>
</feature>
<evidence type="ECO:0000256" key="10">
    <source>
        <dbReference type="SAM" id="MobiDB-lite"/>
    </source>
</evidence>
<organism evidence="12 13">
    <name type="scientific">Cyanidium caldarium</name>
    <name type="common">Red alga</name>
    <dbReference type="NCBI Taxonomy" id="2771"/>
    <lineage>
        <taxon>Eukaryota</taxon>
        <taxon>Rhodophyta</taxon>
        <taxon>Bangiophyceae</taxon>
        <taxon>Cyanidiales</taxon>
        <taxon>Cyanidiaceae</taxon>
        <taxon>Cyanidium</taxon>
    </lineage>
</organism>
<evidence type="ECO:0000256" key="3">
    <source>
        <dbReference type="ARBA" id="ARBA00022574"/>
    </source>
</evidence>
<keyword evidence="6" id="KW-0156">Chromatin regulator</keyword>
<dbReference type="PROSITE" id="PS00678">
    <property type="entry name" value="WD_REPEATS_1"/>
    <property type="match status" value="1"/>
</dbReference>
<feature type="domain" description="CAF1B/HIR1 beta-propeller" evidence="11">
    <location>
        <begin position="258"/>
        <end position="430"/>
    </location>
</feature>
<keyword evidence="7" id="KW-0234">DNA repair</keyword>
<sequence length="453" mass="49770">MKAQVIEIEWHERNKSIFSVDISKEGLVATGGQDGRVSLWRVAAGDGAIASHRGGPAVGGKWGKRQRLMAAAAASAKQVTFVEALEGHAAAVSVVRFDPARSHRLASGADDGYAILWEYDSAQGKWRLEATLHEHNDMIMDMAWSVDGRHLATASVDNTVAVWDMSESSRPRRVASLREHTNYVQGVAWDPLGKYLCSLGADRTLRMYEWTRGGRRLVPCGCVSTHAFEKREEPDEAEDGIGAAGRDQTVATKSKPAPALRWFAGQGILHFFRRLAWSPDGQVLACPASLAYATDNSSSEKRDMAKVLKSRCHAVHVFARRHLHMPWGHLDGHGEPVIAVRFCPRRYHPVPAVEGVTTGEAFPPRTDRLVVAVATQTQVFLYDTQHSHPIARCAGLHLAYLTDMAWAPDASYLLVASLDGYLSKIRFDRENELGTELETADVEVMPDSAISSS</sequence>
<feature type="domain" description="CAF1B/HIR1 beta-propeller" evidence="11">
    <location>
        <begin position="74"/>
        <end position="211"/>
    </location>
</feature>
<evidence type="ECO:0000256" key="9">
    <source>
        <dbReference type="PROSITE-ProRule" id="PRU00221"/>
    </source>
</evidence>
<dbReference type="InterPro" id="IPR036322">
    <property type="entry name" value="WD40_repeat_dom_sf"/>
</dbReference>